<feature type="compositionally biased region" description="Basic and acidic residues" evidence="1">
    <location>
        <begin position="45"/>
        <end position="61"/>
    </location>
</feature>
<feature type="compositionally biased region" description="Basic and acidic residues" evidence="1">
    <location>
        <begin position="9"/>
        <end position="20"/>
    </location>
</feature>
<feature type="compositionally biased region" description="Low complexity" evidence="1">
    <location>
        <begin position="62"/>
        <end position="71"/>
    </location>
</feature>
<comment type="caution">
    <text evidence="2">The sequence shown here is derived from an EMBL/GenBank/DDBJ whole genome shotgun (WGS) entry which is preliminary data.</text>
</comment>
<gene>
    <name evidence="2" type="ORF">GCM10022207_76850</name>
</gene>
<protein>
    <submittedName>
        <fullName evidence="2">Uncharacterized protein</fullName>
    </submittedName>
</protein>
<proteinExistence type="predicted"/>
<dbReference type="Proteomes" id="UP001501563">
    <property type="component" value="Unassembled WGS sequence"/>
</dbReference>
<evidence type="ECO:0000256" key="1">
    <source>
        <dbReference type="SAM" id="MobiDB-lite"/>
    </source>
</evidence>
<feature type="region of interest" description="Disordered" evidence="1">
    <location>
        <begin position="33"/>
        <end position="102"/>
    </location>
</feature>
<evidence type="ECO:0000313" key="3">
    <source>
        <dbReference type="Proteomes" id="UP001501563"/>
    </source>
</evidence>
<organism evidence="2 3">
    <name type="scientific">Streptomyces lannensis</name>
    <dbReference type="NCBI Taxonomy" id="766498"/>
    <lineage>
        <taxon>Bacteria</taxon>
        <taxon>Bacillati</taxon>
        <taxon>Actinomycetota</taxon>
        <taxon>Actinomycetes</taxon>
        <taxon>Kitasatosporales</taxon>
        <taxon>Streptomycetaceae</taxon>
        <taxon>Streptomyces</taxon>
    </lineage>
</organism>
<dbReference type="EMBL" id="BAAAZA010000037">
    <property type="protein sequence ID" value="GAA3897117.1"/>
    <property type="molecule type" value="Genomic_DNA"/>
</dbReference>
<keyword evidence="3" id="KW-1185">Reference proteome</keyword>
<feature type="region of interest" description="Disordered" evidence="1">
    <location>
        <begin position="1"/>
        <end position="20"/>
    </location>
</feature>
<accession>A0ABP7LDZ5</accession>
<reference evidence="3" key="1">
    <citation type="journal article" date="2019" name="Int. J. Syst. Evol. Microbiol.">
        <title>The Global Catalogue of Microorganisms (GCM) 10K type strain sequencing project: providing services to taxonomists for standard genome sequencing and annotation.</title>
        <authorList>
            <consortium name="The Broad Institute Genomics Platform"/>
            <consortium name="The Broad Institute Genome Sequencing Center for Infectious Disease"/>
            <person name="Wu L."/>
            <person name="Ma J."/>
        </authorList>
    </citation>
    <scope>NUCLEOTIDE SEQUENCE [LARGE SCALE GENOMIC DNA]</scope>
    <source>
        <strain evidence="3">JCM 16578</strain>
    </source>
</reference>
<sequence>MAPPRTRRLSRDGVDTRPFDAWDCGRDPGRCMTWPTKGRPGTARPLKEPHTAGDVPRRRTAVDANDSAAAAPVRRTTCTAASRAPVPHPRPRPHRDGPLPGP</sequence>
<name>A0ABP7LDZ5_9ACTN</name>
<evidence type="ECO:0000313" key="2">
    <source>
        <dbReference type="EMBL" id="GAA3897117.1"/>
    </source>
</evidence>